<dbReference type="Pfam" id="PF03466">
    <property type="entry name" value="LysR_substrate"/>
    <property type="match status" value="1"/>
</dbReference>
<sequence length="297" mass="33716">MIGKLDLYKVFTEVVRNQSFSKAAKELYMTQPAVSQGIKQLEKELQIRLFTRTAKGVTLTNEAHILFEYVSSAINLINVGEKKLLESKDLMTGELKIGVGDTISKYYLLPYLEKFHNLSPNIKLKIMNRTTMELINMTKSGEVDLAICNLPIKDPAIEVKKIIDIHDIFVCGDKFKHLTKEPMNIEVLLKHPLIFLEPKSNSRNYVEKYLLTKGIKIKPEIELGSHDLLLEFAKINLGIACVVKEFSQEYLNTGLVHKIHLNKSIPKRGMGVCYLKSVSLSPASKRFIEILEESHTA</sequence>
<evidence type="ECO:0000256" key="1">
    <source>
        <dbReference type="ARBA" id="ARBA00009437"/>
    </source>
</evidence>
<evidence type="ECO:0000256" key="2">
    <source>
        <dbReference type="ARBA" id="ARBA00023015"/>
    </source>
</evidence>
<keyword evidence="2" id="KW-0805">Transcription regulation</keyword>
<dbReference type="GO" id="GO:0003700">
    <property type="term" value="F:DNA-binding transcription factor activity"/>
    <property type="evidence" value="ECO:0007669"/>
    <property type="project" value="InterPro"/>
</dbReference>
<dbReference type="Proteomes" id="UP000295504">
    <property type="component" value="Unassembled WGS sequence"/>
</dbReference>
<dbReference type="PANTHER" id="PTHR30126:SF64">
    <property type="entry name" value="HTH-TYPE TRANSCRIPTIONAL REGULATOR CITR"/>
    <property type="match status" value="1"/>
</dbReference>
<gene>
    <name evidence="6" type="ORF">EDD79_100270</name>
</gene>
<dbReference type="PANTHER" id="PTHR30126">
    <property type="entry name" value="HTH-TYPE TRANSCRIPTIONAL REGULATOR"/>
    <property type="match status" value="1"/>
</dbReference>
<dbReference type="OrthoDB" id="9778774at2"/>
<name>A0A4V2T4Y7_9FIRM</name>
<protein>
    <submittedName>
        <fullName evidence="6">DNA-binding transcriptional LysR family regulator</fullName>
    </submittedName>
</protein>
<dbReference type="InterPro" id="IPR036390">
    <property type="entry name" value="WH_DNA-bd_sf"/>
</dbReference>
<dbReference type="InterPro" id="IPR000847">
    <property type="entry name" value="LysR_HTH_N"/>
</dbReference>
<dbReference type="Gene3D" id="3.40.190.290">
    <property type="match status" value="1"/>
</dbReference>
<evidence type="ECO:0000256" key="3">
    <source>
        <dbReference type="ARBA" id="ARBA00023125"/>
    </source>
</evidence>
<evidence type="ECO:0000256" key="4">
    <source>
        <dbReference type="ARBA" id="ARBA00023163"/>
    </source>
</evidence>
<comment type="caution">
    <text evidence="6">The sequence shown here is derived from an EMBL/GenBank/DDBJ whole genome shotgun (WGS) entry which is preliminary data.</text>
</comment>
<proteinExistence type="inferred from homology"/>
<dbReference type="PROSITE" id="PS50931">
    <property type="entry name" value="HTH_LYSR"/>
    <property type="match status" value="1"/>
</dbReference>
<organism evidence="6 7">
    <name type="scientific">Serpentinicella alkaliphila</name>
    <dbReference type="NCBI Taxonomy" id="1734049"/>
    <lineage>
        <taxon>Bacteria</taxon>
        <taxon>Bacillati</taxon>
        <taxon>Bacillota</taxon>
        <taxon>Clostridia</taxon>
        <taxon>Peptostreptococcales</taxon>
        <taxon>Natronincolaceae</taxon>
        <taxon>Serpentinicella</taxon>
    </lineage>
</organism>
<dbReference type="InterPro" id="IPR005119">
    <property type="entry name" value="LysR_subst-bd"/>
</dbReference>
<dbReference type="PRINTS" id="PR00039">
    <property type="entry name" value="HTHLYSR"/>
</dbReference>
<dbReference type="FunFam" id="1.10.10.10:FF:000001">
    <property type="entry name" value="LysR family transcriptional regulator"/>
    <property type="match status" value="1"/>
</dbReference>
<dbReference type="Pfam" id="PF00126">
    <property type="entry name" value="HTH_1"/>
    <property type="match status" value="1"/>
</dbReference>
<dbReference type="InterPro" id="IPR036388">
    <property type="entry name" value="WH-like_DNA-bd_sf"/>
</dbReference>
<evidence type="ECO:0000259" key="5">
    <source>
        <dbReference type="PROSITE" id="PS50931"/>
    </source>
</evidence>
<evidence type="ECO:0000313" key="7">
    <source>
        <dbReference type="Proteomes" id="UP000295504"/>
    </source>
</evidence>
<dbReference type="RefSeq" id="WP_132847421.1">
    <property type="nucleotide sequence ID" value="NZ_CP058648.1"/>
</dbReference>
<comment type="similarity">
    <text evidence="1">Belongs to the LysR transcriptional regulatory family.</text>
</comment>
<dbReference type="CDD" id="cd05466">
    <property type="entry name" value="PBP2_LTTR_substrate"/>
    <property type="match status" value="1"/>
</dbReference>
<dbReference type="GO" id="GO:0000976">
    <property type="term" value="F:transcription cis-regulatory region binding"/>
    <property type="evidence" value="ECO:0007669"/>
    <property type="project" value="TreeGrafter"/>
</dbReference>
<reference evidence="6 7" key="1">
    <citation type="submission" date="2019-03" db="EMBL/GenBank/DDBJ databases">
        <title>Genomic Encyclopedia of Type Strains, Phase IV (KMG-IV): sequencing the most valuable type-strain genomes for metagenomic binning, comparative biology and taxonomic classification.</title>
        <authorList>
            <person name="Goeker M."/>
        </authorList>
    </citation>
    <scope>NUCLEOTIDE SEQUENCE [LARGE SCALE GENOMIC DNA]</scope>
    <source>
        <strain evidence="6 7">DSM 100013</strain>
    </source>
</reference>
<dbReference type="SUPFAM" id="SSF53850">
    <property type="entry name" value="Periplasmic binding protein-like II"/>
    <property type="match status" value="1"/>
</dbReference>
<keyword evidence="3 6" id="KW-0238">DNA-binding</keyword>
<dbReference type="SUPFAM" id="SSF46785">
    <property type="entry name" value="Winged helix' DNA-binding domain"/>
    <property type="match status" value="1"/>
</dbReference>
<keyword evidence="4" id="KW-0804">Transcription</keyword>
<feature type="domain" description="HTH lysR-type" evidence="5">
    <location>
        <begin position="1"/>
        <end position="60"/>
    </location>
</feature>
<dbReference type="Gene3D" id="1.10.10.10">
    <property type="entry name" value="Winged helix-like DNA-binding domain superfamily/Winged helix DNA-binding domain"/>
    <property type="match status" value="1"/>
</dbReference>
<keyword evidence="7" id="KW-1185">Reference proteome</keyword>
<dbReference type="EMBL" id="SLYC01000002">
    <property type="protein sequence ID" value="TCQ07074.1"/>
    <property type="molecule type" value="Genomic_DNA"/>
</dbReference>
<dbReference type="AlphaFoldDB" id="A0A4V2T4Y7"/>
<accession>A0A4V2T4Y7</accession>
<evidence type="ECO:0000313" key="6">
    <source>
        <dbReference type="EMBL" id="TCQ07074.1"/>
    </source>
</evidence>